<dbReference type="Pfam" id="PF04471">
    <property type="entry name" value="Mrr_cat"/>
    <property type="match status" value="1"/>
</dbReference>
<proteinExistence type="predicted"/>
<organism evidence="2">
    <name type="scientific">marine sediment metagenome</name>
    <dbReference type="NCBI Taxonomy" id="412755"/>
    <lineage>
        <taxon>unclassified sequences</taxon>
        <taxon>metagenomes</taxon>
        <taxon>ecological metagenomes</taxon>
    </lineage>
</organism>
<protein>
    <recommendedName>
        <fullName evidence="1">Restriction endonuclease type IV Mrr domain-containing protein</fullName>
    </recommendedName>
</protein>
<evidence type="ECO:0000259" key="1">
    <source>
        <dbReference type="Pfam" id="PF04471"/>
    </source>
</evidence>
<feature type="domain" description="Restriction endonuclease type IV Mrr" evidence="1">
    <location>
        <begin position="5"/>
        <end position="118"/>
    </location>
</feature>
<dbReference type="GO" id="GO:0003677">
    <property type="term" value="F:DNA binding"/>
    <property type="evidence" value="ECO:0007669"/>
    <property type="project" value="InterPro"/>
</dbReference>
<gene>
    <name evidence="2" type="ORF">LCGC14_2502610</name>
</gene>
<reference evidence="2" key="1">
    <citation type="journal article" date="2015" name="Nature">
        <title>Complex archaea that bridge the gap between prokaryotes and eukaryotes.</title>
        <authorList>
            <person name="Spang A."/>
            <person name="Saw J.H."/>
            <person name="Jorgensen S.L."/>
            <person name="Zaremba-Niedzwiedzka K."/>
            <person name="Martijn J."/>
            <person name="Lind A.E."/>
            <person name="van Eijk R."/>
            <person name="Schleper C."/>
            <person name="Guy L."/>
            <person name="Ettema T.J."/>
        </authorList>
    </citation>
    <scope>NUCLEOTIDE SEQUENCE</scope>
</reference>
<comment type="caution">
    <text evidence="2">The sequence shown here is derived from an EMBL/GenBank/DDBJ whole genome shotgun (WGS) entry which is preliminary data.</text>
</comment>
<dbReference type="InterPro" id="IPR007560">
    <property type="entry name" value="Restrct_endonuc_IV_Mrr"/>
</dbReference>
<dbReference type="EMBL" id="LAZR01039951">
    <property type="protein sequence ID" value="KKL15735.1"/>
    <property type="molecule type" value="Genomic_DNA"/>
</dbReference>
<dbReference type="SUPFAM" id="SSF52980">
    <property type="entry name" value="Restriction endonuclease-like"/>
    <property type="match status" value="1"/>
</dbReference>
<name>A0A0F9B289_9ZZZZ</name>
<dbReference type="InterPro" id="IPR011335">
    <property type="entry name" value="Restrct_endonuc-II-like"/>
</dbReference>
<dbReference type="GO" id="GO:0004519">
    <property type="term" value="F:endonuclease activity"/>
    <property type="evidence" value="ECO:0007669"/>
    <property type="project" value="InterPro"/>
</dbReference>
<accession>A0A0F9B289</accession>
<feature type="non-terminal residue" evidence="2">
    <location>
        <position position="180"/>
    </location>
</feature>
<dbReference type="AlphaFoldDB" id="A0A0F9B289"/>
<dbReference type="GO" id="GO:0009307">
    <property type="term" value="P:DNA restriction-modification system"/>
    <property type="evidence" value="ECO:0007669"/>
    <property type="project" value="InterPro"/>
</dbReference>
<sequence>MDFSQLTADQFVLFCVRILRARGYTIERHESQARDIGVDFSLTSESGAIWIAEVKHLPKRRTSTSFIRRAAHELNSAKSFLGAYGAILIVSMTLPSHLRSELSQRHDLLVWDGSNIRTFLNHHPEVEDEFGTLIAAQTRIERGVGDADVLDDRASELISRLESCNPGREEWREYESICIE</sequence>
<evidence type="ECO:0000313" key="2">
    <source>
        <dbReference type="EMBL" id="KKL15735.1"/>
    </source>
</evidence>